<dbReference type="InterPro" id="IPR016143">
    <property type="entry name" value="Citrate_synth-like_sm_a-sub"/>
</dbReference>
<dbReference type="InterPro" id="IPR036969">
    <property type="entry name" value="Citrate_synthase_sf"/>
</dbReference>
<sequence>MANNPPHHLSIHYLRYLRTFRFYTIPIENNSIQATSLMQISPLPITASKHDHINKGLVVLDPGFRNTAVGESHLTYIDGNKGTLQYRQYSIGYLYKNHDYEDVAHLLIFGHLPTSDMKASFRARITANMIPDESVINTVQSLSPTAPTHLMITAGLSAWAAASPSAIPVHSGQSLYQDLDNIDAGIFRSLGAIATTVAIAYCHQNALPFSTASISPSLSQIENMLKMMHRVDSSGAPEEKARDAINRIWILFADHEMTNSTATFLSAASTLCDPLSAIITSVASGSGPLHAGAIDMVYKRFGQMGNKEGVAKHMDDVRAKKTRLMGVGHRVYRTVDPRVEYIREVMASVQIGVEKIPLLDVAMEVDRIVATDEYFVKRGLCINADLYGSFVYAALEFDARIFVQLAGTARSAGILAHWRESSSQGPCLWRPKQIFNGLVVS</sequence>
<dbReference type="Gene3D" id="1.10.580.10">
    <property type="entry name" value="Citrate Synthase, domain 1"/>
    <property type="match status" value="1"/>
</dbReference>
<comment type="similarity">
    <text evidence="1 3">Belongs to the citrate synthase family.</text>
</comment>
<gene>
    <name evidence="4" type="ORF">BS50DRAFT_659215</name>
</gene>
<proteinExistence type="inferred from homology"/>
<evidence type="ECO:0000313" key="4">
    <source>
        <dbReference type="EMBL" id="PSN70594.1"/>
    </source>
</evidence>
<name>A0A2T2NYU5_CORCC</name>
<dbReference type="PROSITE" id="PS00480">
    <property type="entry name" value="CITRATE_SYNTHASE"/>
    <property type="match status" value="1"/>
</dbReference>
<dbReference type="AlphaFoldDB" id="A0A2T2NYU5"/>
<reference evidence="4 5" key="1">
    <citation type="journal article" date="2018" name="Front. Microbiol.">
        <title>Genome-Wide Analysis of Corynespora cassiicola Leaf Fall Disease Putative Effectors.</title>
        <authorList>
            <person name="Lopez D."/>
            <person name="Ribeiro S."/>
            <person name="Label P."/>
            <person name="Fumanal B."/>
            <person name="Venisse J.S."/>
            <person name="Kohler A."/>
            <person name="de Oliveira R.R."/>
            <person name="Labutti K."/>
            <person name="Lipzen A."/>
            <person name="Lail K."/>
            <person name="Bauer D."/>
            <person name="Ohm R.A."/>
            <person name="Barry K.W."/>
            <person name="Spatafora J."/>
            <person name="Grigoriev I.V."/>
            <person name="Martin F.M."/>
            <person name="Pujade-Renaud V."/>
        </authorList>
    </citation>
    <scope>NUCLEOTIDE SEQUENCE [LARGE SCALE GENOMIC DNA]</scope>
    <source>
        <strain evidence="4 5">Philippines</strain>
    </source>
</reference>
<organism evidence="4 5">
    <name type="scientific">Corynespora cassiicola Philippines</name>
    <dbReference type="NCBI Taxonomy" id="1448308"/>
    <lineage>
        <taxon>Eukaryota</taxon>
        <taxon>Fungi</taxon>
        <taxon>Dikarya</taxon>
        <taxon>Ascomycota</taxon>
        <taxon>Pezizomycotina</taxon>
        <taxon>Dothideomycetes</taxon>
        <taxon>Pleosporomycetidae</taxon>
        <taxon>Pleosporales</taxon>
        <taxon>Corynesporascaceae</taxon>
        <taxon>Corynespora</taxon>
    </lineage>
</organism>
<dbReference type="PANTHER" id="PTHR42871:SF1">
    <property type="entry name" value="CITRATE SYNTHASE"/>
    <property type="match status" value="1"/>
</dbReference>
<dbReference type="GO" id="GO:0046912">
    <property type="term" value="F:acyltransferase activity, acyl groups converted into alkyl on transfer"/>
    <property type="evidence" value="ECO:0007669"/>
    <property type="project" value="InterPro"/>
</dbReference>
<keyword evidence="5" id="KW-1185">Reference proteome</keyword>
<evidence type="ECO:0000256" key="3">
    <source>
        <dbReference type="RuleBase" id="RU000441"/>
    </source>
</evidence>
<dbReference type="SUPFAM" id="SSF48256">
    <property type="entry name" value="Citrate synthase"/>
    <property type="match status" value="1"/>
</dbReference>
<dbReference type="OrthoDB" id="435022at2759"/>
<accession>A0A2T2NYU5</accession>
<evidence type="ECO:0000313" key="5">
    <source>
        <dbReference type="Proteomes" id="UP000240883"/>
    </source>
</evidence>
<dbReference type="Proteomes" id="UP000240883">
    <property type="component" value="Unassembled WGS sequence"/>
</dbReference>
<keyword evidence="2 3" id="KW-0808">Transferase</keyword>
<dbReference type="InterPro" id="IPR019810">
    <property type="entry name" value="Citrate_synthase_AS"/>
</dbReference>
<dbReference type="PANTHER" id="PTHR42871">
    <property type="entry name" value="CITRATE SYNTHASE"/>
    <property type="match status" value="1"/>
</dbReference>
<dbReference type="Pfam" id="PF00285">
    <property type="entry name" value="Citrate_synt"/>
    <property type="match status" value="1"/>
</dbReference>
<dbReference type="Gene3D" id="1.10.230.10">
    <property type="entry name" value="Cytochrome P450-Terp, domain 2"/>
    <property type="match status" value="1"/>
</dbReference>
<dbReference type="EMBL" id="KZ678131">
    <property type="protein sequence ID" value="PSN70594.1"/>
    <property type="molecule type" value="Genomic_DNA"/>
</dbReference>
<evidence type="ECO:0000256" key="1">
    <source>
        <dbReference type="ARBA" id="ARBA00010566"/>
    </source>
</evidence>
<dbReference type="PRINTS" id="PR00143">
    <property type="entry name" value="CITRTSNTHASE"/>
</dbReference>
<protein>
    <recommendedName>
        <fullName evidence="3">Citrate synthase</fullName>
    </recommendedName>
</protein>
<evidence type="ECO:0000256" key="2">
    <source>
        <dbReference type="ARBA" id="ARBA00022679"/>
    </source>
</evidence>
<dbReference type="STRING" id="1448308.A0A2T2NYU5"/>
<dbReference type="InterPro" id="IPR016142">
    <property type="entry name" value="Citrate_synth-like_lrg_a-sub"/>
</dbReference>
<dbReference type="InterPro" id="IPR002020">
    <property type="entry name" value="Citrate_synthase"/>
</dbReference>